<evidence type="ECO:0000313" key="1">
    <source>
        <dbReference type="EMBL" id="KAJ9062765.1"/>
    </source>
</evidence>
<dbReference type="Proteomes" id="UP001165960">
    <property type="component" value="Unassembled WGS sequence"/>
</dbReference>
<evidence type="ECO:0000313" key="2">
    <source>
        <dbReference type="Proteomes" id="UP001165960"/>
    </source>
</evidence>
<name>A0ACC2SKH2_9FUNG</name>
<gene>
    <name evidence="1" type="ORF">DSO57_1007121</name>
</gene>
<reference evidence="1" key="1">
    <citation type="submission" date="2022-04" db="EMBL/GenBank/DDBJ databases">
        <title>Genome of the entomopathogenic fungus Entomophthora muscae.</title>
        <authorList>
            <person name="Elya C."/>
            <person name="Lovett B.R."/>
            <person name="Lee E."/>
            <person name="Macias A.M."/>
            <person name="Hajek A.E."/>
            <person name="De Bivort B.L."/>
            <person name="Kasson M.T."/>
            <person name="De Fine Licht H.H."/>
            <person name="Stajich J.E."/>
        </authorList>
    </citation>
    <scope>NUCLEOTIDE SEQUENCE</scope>
    <source>
        <strain evidence="1">Berkeley</strain>
    </source>
</reference>
<dbReference type="EMBL" id="QTSX02004991">
    <property type="protein sequence ID" value="KAJ9062765.1"/>
    <property type="molecule type" value="Genomic_DNA"/>
</dbReference>
<protein>
    <submittedName>
        <fullName evidence="1">Uncharacterized protein</fullName>
    </submittedName>
</protein>
<organism evidence="1 2">
    <name type="scientific">Entomophthora muscae</name>
    <dbReference type="NCBI Taxonomy" id="34485"/>
    <lineage>
        <taxon>Eukaryota</taxon>
        <taxon>Fungi</taxon>
        <taxon>Fungi incertae sedis</taxon>
        <taxon>Zoopagomycota</taxon>
        <taxon>Entomophthoromycotina</taxon>
        <taxon>Entomophthoromycetes</taxon>
        <taxon>Entomophthorales</taxon>
        <taxon>Entomophthoraceae</taxon>
        <taxon>Entomophthora</taxon>
    </lineage>
</organism>
<proteinExistence type="predicted"/>
<comment type="caution">
    <text evidence="1">The sequence shown here is derived from an EMBL/GenBank/DDBJ whole genome shotgun (WGS) entry which is preliminary data.</text>
</comment>
<sequence length="100" mass="11240">MLIQYKPGAEIAMTDALSHLYVCASRRENGLDPDWPLLVLQTKDKGFPPGTADITKETVIKNEHLFADVYGTLHRKMTDSTTIPYILSGPRVPWTVSWPL</sequence>
<accession>A0ACC2SKH2</accession>
<keyword evidence="2" id="KW-1185">Reference proteome</keyword>